<evidence type="ECO:0000313" key="4">
    <source>
        <dbReference type="Proteomes" id="UP001163046"/>
    </source>
</evidence>
<protein>
    <submittedName>
        <fullName evidence="3">Uncharacterized protein</fullName>
    </submittedName>
</protein>
<feature type="compositionally biased region" description="Polar residues" evidence="2">
    <location>
        <begin position="53"/>
        <end position="64"/>
    </location>
</feature>
<gene>
    <name evidence="3" type="ORF">OS493_036994</name>
</gene>
<feature type="region of interest" description="Disordered" evidence="2">
    <location>
        <begin position="314"/>
        <end position="424"/>
    </location>
</feature>
<dbReference type="AlphaFoldDB" id="A0A9W9YUK3"/>
<feature type="coiled-coil region" evidence="1">
    <location>
        <begin position="434"/>
        <end position="488"/>
    </location>
</feature>
<evidence type="ECO:0000256" key="2">
    <source>
        <dbReference type="SAM" id="MobiDB-lite"/>
    </source>
</evidence>
<feature type="compositionally biased region" description="Basic residues" evidence="2">
    <location>
        <begin position="352"/>
        <end position="368"/>
    </location>
</feature>
<evidence type="ECO:0000256" key="1">
    <source>
        <dbReference type="SAM" id="Coils"/>
    </source>
</evidence>
<dbReference type="EMBL" id="MU826891">
    <property type="protein sequence ID" value="KAJ7369712.1"/>
    <property type="molecule type" value="Genomic_DNA"/>
</dbReference>
<accession>A0A9W9YUK3</accession>
<keyword evidence="4" id="KW-1185">Reference proteome</keyword>
<dbReference type="Proteomes" id="UP001163046">
    <property type="component" value="Unassembled WGS sequence"/>
</dbReference>
<proteinExistence type="predicted"/>
<name>A0A9W9YUK3_9CNID</name>
<evidence type="ECO:0000313" key="3">
    <source>
        <dbReference type="EMBL" id="KAJ7369712.1"/>
    </source>
</evidence>
<feature type="compositionally biased region" description="Low complexity" evidence="2">
    <location>
        <begin position="389"/>
        <end position="408"/>
    </location>
</feature>
<keyword evidence="1" id="KW-0175">Coiled coil</keyword>
<feature type="region of interest" description="Disordered" evidence="2">
    <location>
        <begin position="28"/>
        <end position="64"/>
    </location>
</feature>
<feature type="compositionally biased region" description="Basic residues" evidence="2">
    <location>
        <begin position="409"/>
        <end position="423"/>
    </location>
</feature>
<comment type="caution">
    <text evidence="3">The sequence shown here is derived from an EMBL/GenBank/DDBJ whole genome shotgun (WGS) entry which is preliminary data.</text>
</comment>
<organism evidence="3 4">
    <name type="scientific">Desmophyllum pertusum</name>
    <dbReference type="NCBI Taxonomy" id="174260"/>
    <lineage>
        <taxon>Eukaryota</taxon>
        <taxon>Metazoa</taxon>
        <taxon>Cnidaria</taxon>
        <taxon>Anthozoa</taxon>
        <taxon>Hexacorallia</taxon>
        <taxon>Scleractinia</taxon>
        <taxon>Caryophylliina</taxon>
        <taxon>Caryophylliidae</taxon>
        <taxon>Desmophyllum</taxon>
    </lineage>
</organism>
<reference evidence="3" key="1">
    <citation type="submission" date="2023-01" db="EMBL/GenBank/DDBJ databases">
        <title>Genome assembly of the deep-sea coral Lophelia pertusa.</title>
        <authorList>
            <person name="Herrera S."/>
            <person name="Cordes E."/>
        </authorList>
    </citation>
    <scope>NUCLEOTIDE SEQUENCE</scope>
    <source>
        <strain evidence="3">USNM1676648</strain>
        <tissue evidence="3">Polyp</tissue>
    </source>
</reference>
<sequence length="823" mass="95376">MCHSDKMARHWYLRESLIEQAAKASEQIAAYTQPSPTKKATRKRVSDSDQEQDNQSTSKMSLSSQEQQQVAELFSTEIAQGVLTRKKYVVAKMKDEDPILKKVLVSPDKVKKVIDRVRYLKQKEPAGDPYQLPEDSPTKRRAEYVNAPSTSGDESLESGRVDWSEEETQLIEEALYGYEKCPRNTNIRRIFHTSPQLEAILKQNPFEWIRNKVKKHLSKDKSLSKENQEVSSKSCIEAAQIIQRRNLYEFRAFELKTSNNLQQATEVAARRPNSPADWEVIARILSQAFSSEDNPVEVTGRACRERMDRLLNKYNEEDTKSLKRRGIQQPHAAFRGHLNLYKRHAGPEKEKNKKTRNRRKKRRSKKPWKALSGMTKRKKSVFESDDESSSSSEEASDSTIASASSSTSKGKKGPRGKIRHRATKQSAMEMLTNKYNQKAELKDKELDLRKMELEFQQKKYEAEAEERKTKLQLELEERKAMLALLKDRESLLERIDTSLAINTLSATSKPIENMKEAMKDLLGEKFCSAMLILGGMRKQSLVDAAETLISSHVVSSLHRSGHHDEAHHIEVLTKWHEATDGRGLSQLQHCKFNYQIWNYVLDEWMPWHVDNYDFCTIDINRPVDCIRGFSRETLVEMTTNIESQERRRRENNSIGYAEHPRTGGTDDLETFFSIAYRYLGLLVALEQFKEKWQRLVREFCKRMYHTLPFYFFTLNEGFRGKFLHERENHNQVLKRITECLQTGSIPGVHLCYFRDALHDSSTGLTYEALTGKQKQSVQHCEEIFSKDVLEFMQRNGHAYEARFTETVRNWHKAGDGRGLSEHT</sequence>